<dbReference type="OrthoDB" id="21474at2759"/>
<evidence type="ECO:0000256" key="4">
    <source>
        <dbReference type="ARBA" id="ARBA00022771"/>
    </source>
</evidence>
<feature type="compositionally biased region" description="Basic and acidic residues" evidence="9">
    <location>
        <begin position="319"/>
        <end position="336"/>
    </location>
</feature>
<feature type="region of interest" description="Disordered" evidence="9">
    <location>
        <begin position="224"/>
        <end position="386"/>
    </location>
</feature>
<dbReference type="InterPro" id="IPR014898">
    <property type="entry name" value="Znf_C2H2_LYAR"/>
</dbReference>
<feature type="domain" description="Zinc finger C2H2 LYAR-type" evidence="10">
    <location>
        <begin position="32"/>
        <end position="59"/>
    </location>
</feature>
<evidence type="ECO:0000256" key="9">
    <source>
        <dbReference type="SAM" id="MobiDB-lite"/>
    </source>
</evidence>
<comment type="similarity">
    <text evidence="7">Belongs to the UPF0743 family.</text>
</comment>
<dbReference type="FunFam" id="3.30.1490.490:FF:000001">
    <property type="entry name" value="cell growth-regulating nucleolar protein-like"/>
    <property type="match status" value="1"/>
</dbReference>
<keyword evidence="5" id="KW-0862">Zinc</keyword>
<evidence type="ECO:0000256" key="2">
    <source>
        <dbReference type="ARBA" id="ARBA00022723"/>
    </source>
</evidence>
<evidence type="ECO:0000256" key="1">
    <source>
        <dbReference type="ARBA" id="ARBA00004123"/>
    </source>
</evidence>
<comment type="subcellular location">
    <subcellularLocation>
        <location evidence="1">Nucleus</location>
    </subcellularLocation>
</comment>
<dbReference type="AlphaFoldDB" id="A0A4U0XBQ6"/>
<dbReference type="Pfam" id="PF08790">
    <property type="entry name" value="zf-LYAR"/>
    <property type="match status" value="1"/>
</dbReference>
<dbReference type="PANTHER" id="PTHR13100">
    <property type="entry name" value="CELL GROWTH-REGULATING NUCLEOLAR PROTEIN LYAR"/>
    <property type="match status" value="1"/>
</dbReference>
<evidence type="ECO:0000256" key="6">
    <source>
        <dbReference type="ARBA" id="ARBA00023242"/>
    </source>
</evidence>
<keyword evidence="3" id="KW-0677">Repeat</keyword>
<keyword evidence="6" id="KW-0539">Nucleus</keyword>
<protein>
    <recommendedName>
        <fullName evidence="10">Zinc finger C2H2 LYAR-type domain-containing protein</fullName>
    </recommendedName>
</protein>
<evidence type="ECO:0000256" key="8">
    <source>
        <dbReference type="PROSITE-ProRule" id="PRU01145"/>
    </source>
</evidence>
<keyword evidence="4 8" id="KW-0863">Zinc-finger</keyword>
<dbReference type="EMBL" id="NAJN01000448">
    <property type="protein sequence ID" value="TKA73206.1"/>
    <property type="molecule type" value="Genomic_DNA"/>
</dbReference>
<evidence type="ECO:0000313" key="11">
    <source>
        <dbReference type="EMBL" id="TKA73206.1"/>
    </source>
</evidence>
<dbReference type="SUPFAM" id="SSF57667">
    <property type="entry name" value="beta-beta-alpha zinc fingers"/>
    <property type="match status" value="1"/>
</dbReference>
<dbReference type="GO" id="GO:0005730">
    <property type="term" value="C:nucleolus"/>
    <property type="evidence" value="ECO:0007669"/>
    <property type="project" value="TreeGrafter"/>
</dbReference>
<evidence type="ECO:0000256" key="3">
    <source>
        <dbReference type="ARBA" id="ARBA00022737"/>
    </source>
</evidence>
<dbReference type="PANTHER" id="PTHR13100:SF10">
    <property type="entry name" value="CELL GROWTH-REGULATING NUCLEOLAR PROTEIN"/>
    <property type="match status" value="1"/>
</dbReference>
<feature type="compositionally biased region" description="Basic residues" evidence="9">
    <location>
        <begin position="360"/>
        <end position="369"/>
    </location>
</feature>
<organism evidence="11 12">
    <name type="scientific">Cryomyces minteri</name>
    <dbReference type="NCBI Taxonomy" id="331657"/>
    <lineage>
        <taxon>Eukaryota</taxon>
        <taxon>Fungi</taxon>
        <taxon>Dikarya</taxon>
        <taxon>Ascomycota</taxon>
        <taxon>Pezizomycotina</taxon>
        <taxon>Dothideomycetes</taxon>
        <taxon>Dothideomycetes incertae sedis</taxon>
        <taxon>Cryomyces</taxon>
    </lineage>
</organism>
<comment type="caution">
    <text evidence="11">The sequence shown here is derived from an EMBL/GenBank/DDBJ whole genome shotgun (WGS) entry which is preliminary data.</text>
</comment>
<feature type="compositionally biased region" description="Gly residues" evidence="9">
    <location>
        <begin position="271"/>
        <end position="281"/>
    </location>
</feature>
<name>A0A4U0XBQ6_9PEZI</name>
<dbReference type="Gene3D" id="3.30.1490.490">
    <property type="match status" value="1"/>
</dbReference>
<feature type="compositionally biased region" description="Basic and acidic residues" evidence="9">
    <location>
        <begin position="228"/>
        <end position="239"/>
    </location>
</feature>
<accession>A0A4U0XBQ6</accession>
<reference evidence="11 12" key="1">
    <citation type="submission" date="2017-03" db="EMBL/GenBank/DDBJ databases">
        <title>Genomes of endolithic fungi from Antarctica.</title>
        <authorList>
            <person name="Coleine C."/>
            <person name="Masonjones S."/>
            <person name="Stajich J.E."/>
        </authorList>
    </citation>
    <scope>NUCLEOTIDE SEQUENCE [LARGE SCALE GENOMIC DNA]</scope>
    <source>
        <strain evidence="11 12">CCFEE 5187</strain>
    </source>
</reference>
<dbReference type="STRING" id="331657.A0A4U0XBQ6"/>
<dbReference type="InterPro" id="IPR039999">
    <property type="entry name" value="LYAR"/>
</dbReference>
<gene>
    <name evidence="11" type="ORF">B0A49_04240</name>
</gene>
<keyword evidence="2" id="KW-0479">Metal-binding</keyword>
<dbReference type="Proteomes" id="UP000308768">
    <property type="component" value="Unassembled WGS sequence"/>
</dbReference>
<dbReference type="InterPro" id="IPR036236">
    <property type="entry name" value="Znf_C2H2_sf"/>
</dbReference>
<dbReference type="GO" id="GO:0006364">
    <property type="term" value="P:rRNA processing"/>
    <property type="evidence" value="ECO:0007669"/>
    <property type="project" value="TreeGrafter"/>
</dbReference>
<evidence type="ECO:0000313" key="12">
    <source>
        <dbReference type="Proteomes" id="UP000308768"/>
    </source>
</evidence>
<evidence type="ECO:0000256" key="7">
    <source>
        <dbReference type="ARBA" id="ARBA00061084"/>
    </source>
</evidence>
<dbReference type="GO" id="GO:0000122">
    <property type="term" value="P:negative regulation of transcription by RNA polymerase II"/>
    <property type="evidence" value="ECO:0007669"/>
    <property type="project" value="TreeGrafter"/>
</dbReference>
<evidence type="ECO:0000259" key="10">
    <source>
        <dbReference type="Pfam" id="PF08790"/>
    </source>
</evidence>
<feature type="compositionally biased region" description="Basic and acidic residues" evidence="9">
    <location>
        <begin position="348"/>
        <end position="359"/>
    </location>
</feature>
<evidence type="ECO:0000256" key="5">
    <source>
        <dbReference type="ARBA" id="ARBA00022833"/>
    </source>
</evidence>
<sequence length="474" mass="52813">MLIFTIRFQNCGDVLTKKKLDPHRNQCYGASYTCLDCMVHFQGTDYRAHTSCISEAQKYQGALYKGDKRSKAQQQQANTNKSRAVVPRNAYVEDAPDAESTTIAIIDVPPKAPSPPPAVVSFEEPAAPVNVFDFLVNEDTPNASRVSLASPRDEARALDSPVHIEVSHSDGNDIARLRHLGEHGQGYAQHGYSYGAAPVQPTFERYDSYSHLPADGVVELPAYTTPAPKRERTARKEAKATTTTTSDKKRKRQIHDLDQIMTDVAPPSAGAGPGLHTGLTGGLNRLLARPEDFPPTPDYSGDGVSAQSPPSPAKRSKRDVRAKGERDRESGRRKEPNTTTTDPQRRRRGDDGDRDDSERRRRHHRHRRSASPSSPYDSDRARPSRKHVRAIEYAHERPPSAQPTRDNALMPRGGRAALFMSFVNKGPDSERGCSVNKALKRYHREVGKDDDDEKALWRCLRLRRNSRGEIVLFA</sequence>
<dbReference type="GO" id="GO:0008270">
    <property type="term" value="F:zinc ion binding"/>
    <property type="evidence" value="ECO:0007669"/>
    <property type="project" value="UniProtKB-KW"/>
</dbReference>
<keyword evidence="12" id="KW-1185">Reference proteome</keyword>
<dbReference type="GO" id="GO:0003677">
    <property type="term" value="F:DNA binding"/>
    <property type="evidence" value="ECO:0007669"/>
    <property type="project" value="InterPro"/>
</dbReference>
<dbReference type="PROSITE" id="PS51804">
    <property type="entry name" value="ZF_C2HC_LYAR"/>
    <property type="match status" value="1"/>
</dbReference>
<proteinExistence type="inferred from homology"/>